<keyword evidence="2" id="KW-1185">Reference proteome</keyword>
<organism evidence="1 2">
    <name type="scientific">Daphnia magna</name>
    <dbReference type="NCBI Taxonomy" id="35525"/>
    <lineage>
        <taxon>Eukaryota</taxon>
        <taxon>Metazoa</taxon>
        <taxon>Ecdysozoa</taxon>
        <taxon>Arthropoda</taxon>
        <taxon>Crustacea</taxon>
        <taxon>Branchiopoda</taxon>
        <taxon>Diplostraca</taxon>
        <taxon>Cladocera</taxon>
        <taxon>Anomopoda</taxon>
        <taxon>Daphniidae</taxon>
        <taxon>Daphnia</taxon>
    </lineage>
</organism>
<protein>
    <submittedName>
        <fullName evidence="1">Uncharacterized protein</fullName>
    </submittedName>
</protein>
<dbReference type="EMBL" id="JAOYFB010000040">
    <property type="protein sequence ID" value="KAK4036546.1"/>
    <property type="molecule type" value="Genomic_DNA"/>
</dbReference>
<evidence type="ECO:0000313" key="1">
    <source>
        <dbReference type="EMBL" id="KAK4036546.1"/>
    </source>
</evidence>
<accession>A0ABR0B4C3</accession>
<gene>
    <name evidence="1" type="ORF">OUZ56_028597</name>
</gene>
<reference evidence="1 2" key="1">
    <citation type="journal article" date="2023" name="Nucleic Acids Res.">
        <title>The hologenome of Daphnia magna reveals possible DNA methylation and microbiome-mediated evolution of the host genome.</title>
        <authorList>
            <person name="Chaturvedi A."/>
            <person name="Li X."/>
            <person name="Dhandapani V."/>
            <person name="Marshall H."/>
            <person name="Kissane S."/>
            <person name="Cuenca-Cambronero M."/>
            <person name="Asole G."/>
            <person name="Calvet F."/>
            <person name="Ruiz-Romero M."/>
            <person name="Marangio P."/>
            <person name="Guigo R."/>
            <person name="Rago D."/>
            <person name="Mirbahai L."/>
            <person name="Eastwood N."/>
            <person name="Colbourne J.K."/>
            <person name="Zhou J."/>
            <person name="Mallon E."/>
            <person name="Orsini L."/>
        </authorList>
    </citation>
    <scope>NUCLEOTIDE SEQUENCE [LARGE SCALE GENOMIC DNA]</scope>
    <source>
        <strain evidence="1">LRV0_1</strain>
    </source>
</reference>
<sequence>MTLKTFRFPCMALMSITPTAPMVKEITNASKATMHFLWMYNQIGFERILNYAWKHGIEFHIRLAFPCVTIELLTLLRGPLMCSSYTGNSGVLVN</sequence>
<evidence type="ECO:0000313" key="2">
    <source>
        <dbReference type="Proteomes" id="UP001234178"/>
    </source>
</evidence>
<proteinExistence type="predicted"/>
<dbReference type="Proteomes" id="UP001234178">
    <property type="component" value="Unassembled WGS sequence"/>
</dbReference>
<comment type="caution">
    <text evidence="1">The sequence shown here is derived from an EMBL/GenBank/DDBJ whole genome shotgun (WGS) entry which is preliminary data.</text>
</comment>
<name>A0ABR0B4C3_9CRUS</name>